<dbReference type="Gene3D" id="3.40.50.1440">
    <property type="entry name" value="Tubulin/FtsZ, GTPase domain"/>
    <property type="match status" value="1"/>
</dbReference>
<comment type="caution">
    <text evidence="8">The sequence shown here is derived from an EMBL/GenBank/DDBJ whole genome shotgun (WGS) entry which is preliminary data.</text>
</comment>
<dbReference type="FunFam" id="3.40.50.1440:FF:000001">
    <property type="entry name" value="Cell division protein FtsZ"/>
    <property type="match status" value="1"/>
</dbReference>
<dbReference type="CDD" id="cd02201">
    <property type="entry name" value="FtsZ_type1"/>
    <property type="match status" value="1"/>
</dbReference>
<dbReference type="InterPro" id="IPR020805">
    <property type="entry name" value="Cell_div_FtsZ_CS"/>
</dbReference>
<name>A0A8J6N155_9DELT</name>
<dbReference type="PROSITE" id="PS01134">
    <property type="entry name" value="FTSZ_1"/>
    <property type="match status" value="1"/>
</dbReference>
<comment type="subcellular location">
    <subcellularLocation>
        <location evidence="4">Cytoplasm</location>
    </subcellularLocation>
    <text evidence="4">Assembles at midcell at the inner surface of the cytoplasmic membrane.</text>
</comment>
<dbReference type="InterPro" id="IPR037103">
    <property type="entry name" value="Tubulin/FtsZ-like_C"/>
</dbReference>
<evidence type="ECO:0000256" key="3">
    <source>
        <dbReference type="ARBA" id="ARBA00023134"/>
    </source>
</evidence>
<comment type="similarity">
    <text evidence="1 4">Belongs to the FtsZ family.</text>
</comment>
<dbReference type="Pfam" id="PF00091">
    <property type="entry name" value="Tubulin"/>
    <property type="match status" value="1"/>
</dbReference>
<feature type="domain" description="Tubulin/FtsZ GTPase" evidence="6">
    <location>
        <begin position="17"/>
        <end position="209"/>
    </location>
</feature>
<proteinExistence type="inferred from homology"/>
<feature type="binding site" evidence="4">
    <location>
        <begin position="112"/>
        <end position="114"/>
    </location>
    <ligand>
        <name>GTP</name>
        <dbReference type="ChEBI" id="CHEBI:37565"/>
    </ligand>
</feature>
<keyword evidence="3 4" id="KW-0342">GTP-binding</keyword>
<dbReference type="SUPFAM" id="SSF52490">
    <property type="entry name" value="Tubulin nucleotide-binding domain-like"/>
    <property type="match status" value="1"/>
</dbReference>
<dbReference type="Pfam" id="PF12327">
    <property type="entry name" value="FtsZ_C"/>
    <property type="match status" value="1"/>
</dbReference>
<feature type="binding site" evidence="4">
    <location>
        <position position="147"/>
    </location>
    <ligand>
        <name>GTP</name>
        <dbReference type="ChEBI" id="CHEBI:37565"/>
    </ligand>
</feature>
<accession>A0A8J6N155</accession>
<dbReference type="NCBIfam" id="TIGR00065">
    <property type="entry name" value="ftsZ"/>
    <property type="match status" value="1"/>
</dbReference>
<feature type="binding site" evidence="4">
    <location>
        <position position="191"/>
    </location>
    <ligand>
        <name>GTP</name>
        <dbReference type="ChEBI" id="CHEBI:37565"/>
    </ligand>
</feature>
<dbReference type="PANTHER" id="PTHR30314">
    <property type="entry name" value="CELL DIVISION PROTEIN FTSZ-RELATED"/>
    <property type="match status" value="1"/>
</dbReference>
<dbReference type="SMART" id="SM00865">
    <property type="entry name" value="Tubulin_C"/>
    <property type="match status" value="1"/>
</dbReference>
<protein>
    <recommendedName>
        <fullName evidence="4 5">Cell division protein FtsZ</fullName>
    </recommendedName>
</protein>
<dbReference type="PANTHER" id="PTHR30314:SF3">
    <property type="entry name" value="MITOCHONDRIAL DIVISION PROTEIN FSZA"/>
    <property type="match status" value="1"/>
</dbReference>
<keyword evidence="4" id="KW-0131">Cell cycle</keyword>
<organism evidence="8 9">
    <name type="scientific">Candidatus Desulfacyla euxinica</name>
    <dbReference type="NCBI Taxonomy" id="2841693"/>
    <lineage>
        <taxon>Bacteria</taxon>
        <taxon>Deltaproteobacteria</taxon>
        <taxon>Candidatus Desulfacyla</taxon>
    </lineage>
</organism>
<dbReference type="GO" id="GO:0051258">
    <property type="term" value="P:protein polymerization"/>
    <property type="evidence" value="ECO:0007669"/>
    <property type="project" value="UniProtKB-UniRule"/>
</dbReference>
<sequence length="423" mass="46129">MKFEFIDEVEKGSYNARIKVLGLGGAGGNAINNMISSNLKGVDFVVANTDSQDLEQSLCSHKIQLGPSITMGLGAGADPDIGRTSAEESIIEIKEVLDRSDMVFIAAGMGGGTGTGASPVAARESRESGALTVAVVTKPFKFEGEPRMKRAMEGIEALKNQVDSLIVIPNERLKSLGDKATPLKELFVKADDVLLQAVKGISDLIMSRGFINLDFADVKKVMEKMGTALMGMGKASGENRACEAAQNAINSPLLEDISIDGAKGLLMNITGPLDMTMEEVEEASNYIKNEVNDDAEIFWGMVLDDCLEDEVQVTVIATGIDGHPKEKDRNFLRAVVRDAIETPSPDYDNVVRLRDVTPEDVQEGWTVKMNGVNLDEPTFMRQEEGLSDSLEEKFCKPEKKGFFEKFRIKESLDYPTFLRVKAD</sequence>
<gene>
    <name evidence="4 8" type="primary">ftsZ</name>
    <name evidence="8" type="ORF">H8E19_13465</name>
</gene>
<dbReference type="EMBL" id="JACNJD010000278">
    <property type="protein sequence ID" value="MBC8178408.1"/>
    <property type="molecule type" value="Genomic_DNA"/>
</dbReference>
<dbReference type="InterPro" id="IPR024757">
    <property type="entry name" value="FtsZ_C"/>
</dbReference>
<dbReference type="InterPro" id="IPR036525">
    <property type="entry name" value="Tubulin/FtsZ_GTPase_sf"/>
</dbReference>
<comment type="subunit">
    <text evidence="4">Homodimer. Polymerizes to form a dynamic ring structure in a strictly GTP-dependent manner. Interacts directly with several other division proteins.</text>
</comment>
<evidence type="ECO:0000259" key="6">
    <source>
        <dbReference type="SMART" id="SM00864"/>
    </source>
</evidence>
<evidence type="ECO:0000259" key="7">
    <source>
        <dbReference type="SMART" id="SM00865"/>
    </source>
</evidence>
<dbReference type="InterPro" id="IPR000158">
    <property type="entry name" value="Cell_div_FtsZ"/>
</dbReference>
<dbReference type="GO" id="GO:0032153">
    <property type="term" value="C:cell division site"/>
    <property type="evidence" value="ECO:0007669"/>
    <property type="project" value="UniProtKB-UniRule"/>
</dbReference>
<dbReference type="InterPro" id="IPR045061">
    <property type="entry name" value="FtsZ/CetZ"/>
</dbReference>
<keyword evidence="4" id="KW-0717">Septation</keyword>
<dbReference type="Proteomes" id="UP000650524">
    <property type="component" value="Unassembled WGS sequence"/>
</dbReference>
<dbReference type="SMART" id="SM00864">
    <property type="entry name" value="Tubulin"/>
    <property type="match status" value="1"/>
</dbReference>
<dbReference type="Gene3D" id="3.30.1330.20">
    <property type="entry name" value="Tubulin/FtsZ, C-terminal domain"/>
    <property type="match status" value="1"/>
</dbReference>
<feature type="binding site" evidence="4">
    <location>
        <begin position="25"/>
        <end position="29"/>
    </location>
    <ligand>
        <name>GTP</name>
        <dbReference type="ChEBI" id="CHEBI:37565"/>
    </ligand>
</feature>
<evidence type="ECO:0000256" key="5">
    <source>
        <dbReference type="NCBIfam" id="TIGR00065"/>
    </source>
</evidence>
<keyword evidence="4 8" id="KW-0132">Cell division</keyword>
<feature type="domain" description="Tubulin/FtsZ 2-layer sandwich" evidence="7">
    <location>
        <begin position="211"/>
        <end position="329"/>
    </location>
</feature>
<keyword evidence="4" id="KW-0963">Cytoplasm</keyword>
<evidence type="ECO:0000313" key="9">
    <source>
        <dbReference type="Proteomes" id="UP000650524"/>
    </source>
</evidence>
<dbReference type="InterPro" id="IPR003008">
    <property type="entry name" value="Tubulin_FtsZ_GTPase"/>
</dbReference>
<dbReference type="PRINTS" id="PR00423">
    <property type="entry name" value="CELLDVISFTSZ"/>
</dbReference>
<dbReference type="InterPro" id="IPR008280">
    <property type="entry name" value="Tub_FtsZ_C"/>
</dbReference>
<dbReference type="HAMAP" id="MF_00909">
    <property type="entry name" value="FtsZ"/>
    <property type="match status" value="1"/>
</dbReference>
<dbReference type="SUPFAM" id="SSF55307">
    <property type="entry name" value="Tubulin C-terminal domain-like"/>
    <property type="match status" value="1"/>
</dbReference>
<keyword evidence="2 4" id="KW-0547">Nucleotide-binding</keyword>
<feature type="binding site" evidence="4">
    <location>
        <position position="143"/>
    </location>
    <ligand>
        <name>GTP</name>
        <dbReference type="ChEBI" id="CHEBI:37565"/>
    </ligand>
</feature>
<evidence type="ECO:0000256" key="2">
    <source>
        <dbReference type="ARBA" id="ARBA00022741"/>
    </source>
</evidence>
<evidence type="ECO:0000256" key="4">
    <source>
        <dbReference type="HAMAP-Rule" id="MF_00909"/>
    </source>
</evidence>
<dbReference type="GO" id="GO:0005737">
    <property type="term" value="C:cytoplasm"/>
    <property type="evidence" value="ECO:0007669"/>
    <property type="project" value="UniProtKB-SubCell"/>
</dbReference>
<dbReference type="InterPro" id="IPR018316">
    <property type="entry name" value="Tubulin/FtsZ_2-layer-sand-dom"/>
</dbReference>
<dbReference type="GO" id="GO:0005525">
    <property type="term" value="F:GTP binding"/>
    <property type="evidence" value="ECO:0007669"/>
    <property type="project" value="UniProtKB-UniRule"/>
</dbReference>
<reference evidence="8 9" key="1">
    <citation type="submission" date="2020-08" db="EMBL/GenBank/DDBJ databases">
        <title>Bridging the membrane lipid divide: bacteria of the FCB group superphylum have the potential to synthesize archaeal ether lipids.</title>
        <authorList>
            <person name="Villanueva L."/>
            <person name="Von Meijenfeldt F.A.B."/>
            <person name="Westbye A.B."/>
            <person name="Yadav S."/>
            <person name="Hopmans E.C."/>
            <person name="Dutilh B.E."/>
            <person name="Sinninghe Damste J.S."/>
        </authorList>
    </citation>
    <scope>NUCLEOTIDE SEQUENCE [LARGE SCALE GENOMIC DNA]</scope>
    <source>
        <strain evidence="8">NIOZ-UU27</strain>
    </source>
</reference>
<dbReference type="GO" id="GO:0043093">
    <property type="term" value="P:FtsZ-dependent cytokinesis"/>
    <property type="evidence" value="ECO:0007669"/>
    <property type="project" value="UniProtKB-UniRule"/>
</dbReference>
<evidence type="ECO:0000313" key="8">
    <source>
        <dbReference type="EMBL" id="MBC8178408.1"/>
    </source>
</evidence>
<evidence type="ECO:0000256" key="1">
    <source>
        <dbReference type="ARBA" id="ARBA00009690"/>
    </source>
</evidence>
<dbReference type="GO" id="GO:0003924">
    <property type="term" value="F:GTPase activity"/>
    <property type="evidence" value="ECO:0007669"/>
    <property type="project" value="UniProtKB-UniRule"/>
</dbReference>
<dbReference type="GO" id="GO:0000917">
    <property type="term" value="P:division septum assembly"/>
    <property type="evidence" value="ECO:0007669"/>
    <property type="project" value="UniProtKB-KW"/>
</dbReference>
<dbReference type="AlphaFoldDB" id="A0A8J6N155"/>
<comment type="function">
    <text evidence="4">Essential cell division protein that forms a contractile ring structure (Z ring) at the future cell division site. The regulation of the ring assembly controls the timing and the location of cell division. One of the functions of the FtsZ ring is to recruit other cell division proteins to the septum to produce a new cell wall between the dividing cells. Binds GTP and shows GTPase activity.</text>
</comment>